<dbReference type="InterPro" id="IPR053150">
    <property type="entry name" value="Teicoplanin_resist-assoc"/>
</dbReference>
<keyword evidence="2" id="KW-1133">Transmembrane helix</keyword>
<evidence type="ECO:0000259" key="3">
    <source>
        <dbReference type="Pfam" id="PF04892"/>
    </source>
</evidence>
<feature type="transmembrane region" description="Helical" evidence="2">
    <location>
        <begin position="98"/>
        <end position="116"/>
    </location>
</feature>
<keyword evidence="5" id="KW-1185">Reference proteome</keyword>
<evidence type="ECO:0000313" key="4">
    <source>
        <dbReference type="EMBL" id="TFC49986.1"/>
    </source>
</evidence>
<feature type="domain" description="VanZ-like" evidence="3">
    <location>
        <begin position="104"/>
        <end position="222"/>
    </location>
</feature>
<dbReference type="Proteomes" id="UP000297403">
    <property type="component" value="Unassembled WGS sequence"/>
</dbReference>
<dbReference type="InterPro" id="IPR006976">
    <property type="entry name" value="VanZ-like"/>
</dbReference>
<sequence length="246" mass="25740">MGAVRSEVGCGAVGGCAGPDWERGRADWHARTDPSRVVNPTVLRSSTRHGRRGPTAQTPRGDDVAGLNPDSPAAPLPGSPTSGTPAADSQGRAQLRRWALRLGLAYLVALLLIAFWPTPVDRDAHDFLLAALGWLQGHGAPGWVRYDLVEFMANVVLFVPVGMIVVILAGSRRWWLAVLAGFAASCTIELGQLIFLPARFATLSDVVANTAGAAVGAVLALMLLPLLQALALAGSARRSTRGATGV</sequence>
<dbReference type="PANTHER" id="PTHR36834:SF1">
    <property type="entry name" value="INTEGRAL MEMBRANE PROTEIN"/>
    <property type="match status" value="1"/>
</dbReference>
<gene>
    <name evidence="4" type="ORF">E3O49_05520</name>
</gene>
<keyword evidence="2" id="KW-0812">Transmembrane</keyword>
<proteinExistence type="predicted"/>
<comment type="caution">
    <text evidence="4">The sequence shown here is derived from an EMBL/GenBank/DDBJ whole genome shotgun (WGS) entry which is preliminary data.</text>
</comment>
<name>A0AAQ2HGF6_9MICO</name>
<reference evidence="4 5" key="1">
    <citation type="submission" date="2019-03" db="EMBL/GenBank/DDBJ databases">
        <title>Genomics of glacier-inhabiting Cryobacterium strains.</title>
        <authorList>
            <person name="Liu Q."/>
            <person name="Xin Y.-H."/>
        </authorList>
    </citation>
    <scope>NUCLEOTIDE SEQUENCE [LARGE SCALE GENOMIC DNA]</scope>
    <source>
        <strain evidence="5">TMT1-22</strain>
    </source>
</reference>
<feature type="region of interest" description="Disordered" evidence="1">
    <location>
        <begin position="1"/>
        <end position="88"/>
    </location>
</feature>
<dbReference type="EMBL" id="SOFY01000022">
    <property type="protein sequence ID" value="TFC49986.1"/>
    <property type="molecule type" value="Genomic_DNA"/>
</dbReference>
<accession>A0AAQ2HGF6</accession>
<protein>
    <submittedName>
        <fullName evidence="4">VanZ family protein</fullName>
    </submittedName>
</protein>
<feature type="transmembrane region" description="Helical" evidence="2">
    <location>
        <begin position="210"/>
        <end position="233"/>
    </location>
</feature>
<feature type="compositionally biased region" description="Basic and acidic residues" evidence="1">
    <location>
        <begin position="20"/>
        <end position="34"/>
    </location>
</feature>
<feature type="transmembrane region" description="Helical" evidence="2">
    <location>
        <begin position="151"/>
        <end position="169"/>
    </location>
</feature>
<keyword evidence="2" id="KW-0472">Membrane</keyword>
<organism evidence="4 5">
    <name type="scientific">Cryobacterium shii</name>
    <dbReference type="NCBI Taxonomy" id="1259235"/>
    <lineage>
        <taxon>Bacteria</taxon>
        <taxon>Bacillati</taxon>
        <taxon>Actinomycetota</taxon>
        <taxon>Actinomycetes</taxon>
        <taxon>Micrococcales</taxon>
        <taxon>Microbacteriaceae</taxon>
        <taxon>Cryobacterium</taxon>
    </lineage>
</organism>
<feature type="transmembrane region" description="Helical" evidence="2">
    <location>
        <begin position="176"/>
        <end position="198"/>
    </location>
</feature>
<dbReference type="Pfam" id="PF04892">
    <property type="entry name" value="VanZ"/>
    <property type="match status" value="1"/>
</dbReference>
<dbReference type="PANTHER" id="PTHR36834">
    <property type="entry name" value="MEMBRANE PROTEIN-RELATED"/>
    <property type="match status" value="1"/>
</dbReference>
<evidence type="ECO:0000256" key="1">
    <source>
        <dbReference type="SAM" id="MobiDB-lite"/>
    </source>
</evidence>
<dbReference type="AlphaFoldDB" id="A0AAQ2HGF6"/>
<evidence type="ECO:0000256" key="2">
    <source>
        <dbReference type="SAM" id="Phobius"/>
    </source>
</evidence>
<evidence type="ECO:0000313" key="5">
    <source>
        <dbReference type="Proteomes" id="UP000297403"/>
    </source>
</evidence>